<accession>A0A6A4X7T6</accession>
<feature type="compositionally biased region" description="Basic residues" evidence="2">
    <location>
        <begin position="1"/>
        <end position="15"/>
    </location>
</feature>
<dbReference type="Proteomes" id="UP000440578">
    <property type="component" value="Unassembled WGS sequence"/>
</dbReference>
<protein>
    <recommendedName>
        <fullName evidence="5">DUF4515 domain-containing protein</fullName>
    </recommendedName>
</protein>
<name>A0A6A4X7T6_AMPAM</name>
<comment type="caution">
    <text evidence="3">The sequence shown here is derived from an EMBL/GenBank/DDBJ whole genome shotgun (WGS) entry which is preliminary data.</text>
</comment>
<keyword evidence="4" id="KW-1185">Reference proteome</keyword>
<evidence type="ECO:0000256" key="1">
    <source>
        <dbReference type="SAM" id="Coils"/>
    </source>
</evidence>
<gene>
    <name evidence="3" type="ORF">FJT64_018604</name>
</gene>
<evidence type="ECO:0000313" key="3">
    <source>
        <dbReference type="EMBL" id="KAF0310412.1"/>
    </source>
</evidence>
<dbReference type="EMBL" id="VIIS01000312">
    <property type="protein sequence ID" value="KAF0310412.1"/>
    <property type="molecule type" value="Genomic_DNA"/>
</dbReference>
<dbReference type="SUPFAM" id="SSF58026">
    <property type="entry name" value="Delta-sleep-inducing peptide immunoreactive peptide"/>
    <property type="match status" value="1"/>
</dbReference>
<keyword evidence="1" id="KW-0175">Coiled coil</keyword>
<feature type="region of interest" description="Disordered" evidence="2">
    <location>
        <begin position="1"/>
        <end position="22"/>
    </location>
</feature>
<evidence type="ECO:0000256" key="2">
    <source>
        <dbReference type="SAM" id="MobiDB-lite"/>
    </source>
</evidence>
<organism evidence="3 4">
    <name type="scientific">Amphibalanus amphitrite</name>
    <name type="common">Striped barnacle</name>
    <name type="synonym">Balanus amphitrite</name>
    <dbReference type="NCBI Taxonomy" id="1232801"/>
    <lineage>
        <taxon>Eukaryota</taxon>
        <taxon>Metazoa</taxon>
        <taxon>Ecdysozoa</taxon>
        <taxon>Arthropoda</taxon>
        <taxon>Crustacea</taxon>
        <taxon>Multicrustacea</taxon>
        <taxon>Cirripedia</taxon>
        <taxon>Thoracica</taxon>
        <taxon>Thoracicalcarea</taxon>
        <taxon>Balanomorpha</taxon>
        <taxon>Balanoidea</taxon>
        <taxon>Balanidae</taxon>
        <taxon>Amphibalaninae</taxon>
        <taxon>Amphibalanus</taxon>
    </lineage>
</organism>
<reference evidence="3 4" key="1">
    <citation type="submission" date="2019-07" db="EMBL/GenBank/DDBJ databases">
        <title>Draft genome assembly of a fouling barnacle, Amphibalanus amphitrite (Darwin, 1854): The first reference genome for Thecostraca.</title>
        <authorList>
            <person name="Kim W."/>
        </authorList>
    </citation>
    <scope>NUCLEOTIDE SEQUENCE [LARGE SCALE GENOMIC DNA]</scope>
    <source>
        <strain evidence="3">SNU_AA5</strain>
        <tissue evidence="3">Soma without cirri and trophi</tissue>
    </source>
</reference>
<proteinExistence type="predicted"/>
<dbReference type="AlphaFoldDB" id="A0A6A4X7T6"/>
<feature type="coiled-coil region" evidence="1">
    <location>
        <begin position="36"/>
        <end position="70"/>
    </location>
</feature>
<evidence type="ECO:0008006" key="5">
    <source>
        <dbReference type="Google" id="ProtNLM"/>
    </source>
</evidence>
<dbReference type="OrthoDB" id="2129492at2759"/>
<evidence type="ECO:0000313" key="4">
    <source>
        <dbReference type="Proteomes" id="UP000440578"/>
    </source>
</evidence>
<sequence>MGKKKGKAAGKKKKVKDLGPTPAEIAQMEGELQAKVAEVSTEIEGLKTSIDELREENLKLHEESTTLKDDTQARFLQGIQLLKDQQLASVHQQRADARSGYQRRRAALQHEITTRSQELVLAQKQLQDLEPVRLKYSLQDELQRELDDVKEHASSVAQQCLGNYVSRVREENATLRGQLKERIDENKLLESEFRRQSHIRNEQLRERSYRSGIIRRLQEKLSQL</sequence>